<dbReference type="AlphaFoldDB" id="A0A6G8FHR9"/>
<dbReference type="KEGG" id="lins:G7067_05530"/>
<evidence type="ECO:0000256" key="1">
    <source>
        <dbReference type="SAM" id="SignalP"/>
    </source>
</evidence>
<dbReference type="Proteomes" id="UP000501387">
    <property type="component" value="Chromosome"/>
</dbReference>
<evidence type="ECO:0000313" key="4">
    <source>
        <dbReference type="Proteomes" id="UP000501387"/>
    </source>
</evidence>
<evidence type="ECO:0000313" key="3">
    <source>
        <dbReference type="EMBL" id="QIM16000.1"/>
    </source>
</evidence>
<keyword evidence="4" id="KW-1185">Reference proteome</keyword>
<dbReference type="PROSITE" id="PS51257">
    <property type="entry name" value="PROKAR_LIPOPROTEIN"/>
    <property type="match status" value="1"/>
</dbReference>
<feature type="domain" description="Septum formation-related" evidence="2">
    <location>
        <begin position="62"/>
        <end position="155"/>
    </location>
</feature>
<dbReference type="InterPro" id="IPR026004">
    <property type="entry name" value="Septum_form"/>
</dbReference>
<name>A0A6G8FHR9_9MICO</name>
<reference evidence="3 4" key="1">
    <citation type="submission" date="2020-03" db="EMBL/GenBank/DDBJ databases">
        <title>Leucobacter sp. nov., isolated from beetles.</title>
        <authorList>
            <person name="Hyun D.-W."/>
            <person name="Bae J.-W."/>
        </authorList>
    </citation>
    <scope>NUCLEOTIDE SEQUENCE [LARGE SCALE GENOMIC DNA]</scope>
    <source>
        <strain evidence="3 4">HDW9B</strain>
    </source>
</reference>
<feature type="signal peptide" evidence="1">
    <location>
        <begin position="1"/>
        <end position="26"/>
    </location>
</feature>
<sequence length="171" mass="18092">MSSRSIRLVAAPILAAALAFSMSSCSVLDSVFGTPSAPVRDSQTGEITEGNDKADVFALRVGDCMNESTGSTEVSSVPTVPCAEAHDEEIYHSFMMKDGDFPGDSAITAESEKVCTPEFESFIGISYDESTLDWYPFTPTAGSWGEGDREVLCVAWDPAGKVTGSLKGAAR</sequence>
<organism evidence="3 4">
    <name type="scientific">Leucobacter insecticola</name>
    <dbReference type="NCBI Taxonomy" id="2714934"/>
    <lineage>
        <taxon>Bacteria</taxon>
        <taxon>Bacillati</taxon>
        <taxon>Actinomycetota</taxon>
        <taxon>Actinomycetes</taxon>
        <taxon>Micrococcales</taxon>
        <taxon>Microbacteriaceae</taxon>
        <taxon>Leucobacter</taxon>
    </lineage>
</organism>
<proteinExistence type="predicted"/>
<dbReference type="RefSeq" id="WP_166322588.1">
    <property type="nucleotide sequence ID" value="NZ_CP049934.1"/>
</dbReference>
<accession>A0A6G8FHR9</accession>
<evidence type="ECO:0000259" key="2">
    <source>
        <dbReference type="Pfam" id="PF13845"/>
    </source>
</evidence>
<dbReference type="Pfam" id="PF13845">
    <property type="entry name" value="Septum_form"/>
    <property type="match status" value="1"/>
</dbReference>
<gene>
    <name evidence="3" type="ORF">G7067_05530</name>
</gene>
<feature type="chain" id="PRO_5039390607" description="Septum formation-related domain-containing protein" evidence="1">
    <location>
        <begin position="27"/>
        <end position="171"/>
    </location>
</feature>
<dbReference type="EMBL" id="CP049934">
    <property type="protein sequence ID" value="QIM16000.1"/>
    <property type="molecule type" value="Genomic_DNA"/>
</dbReference>
<keyword evidence="1" id="KW-0732">Signal</keyword>
<protein>
    <recommendedName>
        <fullName evidence="2">Septum formation-related domain-containing protein</fullName>
    </recommendedName>
</protein>